<dbReference type="STRING" id="400682.A0A1X7VMM8"/>
<evidence type="ECO:0000259" key="12">
    <source>
        <dbReference type="PROSITE" id="PS50002"/>
    </source>
</evidence>
<dbReference type="OrthoDB" id="10065861at2759"/>
<keyword evidence="7" id="KW-0966">Cell projection</keyword>
<feature type="domain" description="SH3" evidence="12">
    <location>
        <begin position="491"/>
        <end position="552"/>
    </location>
</feature>
<dbReference type="InterPro" id="IPR001452">
    <property type="entry name" value="SH3_domain"/>
</dbReference>
<evidence type="ECO:0000256" key="7">
    <source>
        <dbReference type="ARBA" id="ARBA00023273"/>
    </source>
</evidence>
<dbReference type="InterPro" id="IPR031160">
    <property type="entry name" value="F_BAR_dom"/>
</dbReference>
<dbReference type="PROSITE" id="PS51741">
    <property type="entry name" value="F_BAR"/>
    <property type="match status" value="1"/>
</dbReference>
<keyword evidence="2 8" id="KW-0728">SH3 domain</keyword>
<dbReference type="Pfam" id="PF00611">
    <property type="entry name" value="FCH"/>
    <property type="match status" value="1"/>
</dbReference>
<name>A0A1X7VMM8_AMPQE</name>
<evidence type="ECO:0000313" key="14">
    <source>
        <dbReference type="EnsemblMetazoa" id="Aqu2.1.41322_001"/>
    </source>
</evidence>
<evidence type="ECO:0000256" key="2">
    <source>
        <dbReference type="ARBA" id="ARBA00022443"/>
    </source>
</evidence>
<dbReference type="EnsemblMetazoa" id="XM_020007768.1">
    <property type="protein sequence ID" value="XP_019863327.1"/>
    <property type="gene ID" value="LOC100632065"/>
</dbReference>
<feature type="region of interest" description="Disordered" evidence="11">
    <location>
        <begin position="712"/>
        <end position="743"/>
    </location>
</feature>
<keyword evidence="15" id="KW-1185">Reference proteome</keyword>
<dbReference type="GO" id="GO:0055037">
    <property type="term" value="C:recycling endosome"/>
    <property type="evidence" value="ECO:0007669"/>
    <property type="project" value="TreeGrafter"/>
</dbReference>
<feature type="domain" description="SH3" evidence="12">
    <location>
        <begin position="574"/>
        <end position="637"/>
    </location>
</feature>
<keyword evidence="6" id="KW-0446">Lipid-binding</keyword>
<dbReference type="PRINTS" id="PR00452">
    <property type="entry name" value="SH3DOMAIN"/>
</dbReference>
<comment type="subcellular location">
    <subcellularLocation>
        <location evidence="1">Cell projection</location>
    </subcellularLocation>
</comment>
<accession>A0A1X7VMM8</accession>
<dbReference type="PANTHER" id="PTHR15735:SF21">
    <property type="entry name" value="PROTEIN NERVOUS WRECK"/>
    <property type="match status" value="1"/>
</dbReference>
<dbReference type="CDD" id="cd11761">
    <property type="entry name" value="SH3_FCHSD_1"/>
    <property type="match status" value="1"/>
</dbReference>
<dbReference type="Pfam" id="PF14604">
    <property type="entry name" value="SH3_9"/>
    <property type="match status" value="2"/>
</dbReference>
<dbReference type="eggNOG" id="KOG3565">
    <property type="taxonomic scope" value="Eukaryota"/>
</dbReference>
<dbReference type="SUPFAM" id="SSF50044">
    <property type="entry name" value="SH3-domain"/>
    <property type="match status" value="2"/>
</dbReference>
<sequence>MATPSLGRKERLGTSVRSALNEQLNKIQWKHTMELELIDDVRSFLKQRSQIEKDYSQAIQKLVSQFSSKRDFKNPPTVPNFDRLENRGILEMWKSLLDKTDEMGKRKGNVGDLLCGSLSEELKKLKRVKEHNFKRQAEIFQLMISEVLESVKELTNAKKLYHEKWKMCEDSRQKYRDVDDRLRSCNLKMFESKSTLEKTHKKNTDKLKQAQKQLVVQRNEYLLTVAETNTHLDKHFETDLTEMLKIVDGELYDIMRNSYTLFAQIEMDSCNAIRAEFEDLREQVALLNREYVLECFMVENPILRDKISYTFEASSNDKVTSLSKDHEAELYLNKEARKCAQQLTKLHQKIAEKSKAIKGLQTVTKAYHVNPEFGTSDAVSEAEQSLHHIQEEIRQIEVTTTKANARLDLLKDCGVDVSKWLQQAAHTEYEHTPGEQRKLDKQQLQPDLVDLTTTLRKQTLSASQSSLRGGDSDTVSMKSDVLSLNSYQSEQTPTMCKVLYSYESQRSDELDIQTDEELDVIEWDDGDGWCKGRNKNSQEGYFPQSYVQAITAPTTPPKVGGASNDVTFKLVVSEEVTMLRALFEYTAQEDEELSFPEGAIIRLLRTDDNGIDDGWWEGSYEGKKGVFPSIVVEIITNDNNPELTPVNSEVFTMPPPMSSSPTSPLPPPPSYPAPAISANDLSILPLKQLQYNLSSGSTNSFFVGSKLGDGTVSTASSPGGIRRGSNVISQKRDERELEVQDSFEDTLQETKERWSSFDDIQDDDDCYV</sequence>
<dbReference type="FunFam" id="2.30.30.40:FF:000033">
    <property type="entry name" value="FCH and double SH3 domains protein 2"/>
    <property type="match status" value="1"/>
</dbReference>
<dbReference type="InterPro" id="IPR036028">
    <property type="entry name" value="SH3-like_dom_sf"/>
</dbReference>
<dbReference type="GO" id="GO:0045202">
    <property type="term" value="C:synapse"/>
    <property type="evidence" value="ECO:0007669"/>
    <property type="project" value="GOC"/>
</dbReference>
<evidence type="ECO:0000256" key="3">
    <source>
        <dbReference type="ARBA" id="ARBA00022553"/>
    </source>
</evidence>
<evidence type="ECO:0000256" key="11">
    <source>
        <dbReference type="SAM" id="MobiDB-lite"/>
    </source>
</evidence>
<evidence type="ECO:0000313" key="15">
    <source>
        <dbReference type="Proteomes" id="UP000007879"/>
    </source>
</evidence>
<evidence type="ECO:0000256" key="6">
    <source>
        <dbReference type="ARBA" id="ARBA00023121"/>
    </source>
</evidence>
<feature type="domain" description="F-BAR" evidence="13">
    <location>
        <begin position="14"/>
        <end position="292"/>
    </location>
</feature>
<reference evidence="14" key="2">
    <citation type="submission" date="2017-05" db="UniProtKB">
        <authorList>
            <consortium name="EnsemblMetazoa"/>
        </authorList>
    </citation>
    <scope>IDENTIFICATION</scope>
</reference>
<dbReference type="Pfam" id="PF25610">
    <property type="entry name" value="HR1_TOCA"/>
    <property type="match status" value="1"/>
</dbReference>
<proteinExistence type="predicted"/>
<dbReference type="InterPro" id="IPR035460">
    <property type="entry name" value="FCHSD_SH3_1"/>
</dbReference>
<dbReference type="PROSITE" id="PS50002">
    <property type="entry name" value="SH3"/>
    <property type="match status" value="2"/>
</dbReference>
<keyword evidence="4" id="KW-0677">Repeat</keyword>
<evidence type="ECO:0000256" key="4">
    <source>
        <dbReference type="ARBA" id="ARBA00022737"/>
    </source>
</evidence>
<dbReference type="CDD" id="cd11762">
    <property type="entry name" value="SH3_FCHSD_2"/>
    <property type="match status" value="1"/>
</dbReference>
<evidence type="ECO:0000256" key="5">
    <source>
        <dbReference type="ARBA" id="ARBA00023054"/>
    </source>
</evidence>
<dbReference type="Gene3D" id="6.10.140.470">
    <property type="match status" value="1"/>
</dbReference>
<keyword evidence="5 9" id="KW-0175">Coiled coil</keyword>
<evidence type="ECO:0000259" key="13">
    <source>
        <dbReference type="PROSITE" id="PS51741"/>
    </source>
</evidence>
<evidence type="ECO:0000256" key="1">
    <source>
        <dbReference type="ARBA" id="ARBA00004316"/>
    </source>
</evidence>
<dbReference type="PANTHER" id="PTHR15735">
    <property type="entry name" value="FCH AND DOUBLE SH3 DOMAINS PROTEIN"/>
    <property type="match status" value="1"/>
</dbReference>
<dbReference type="InterPro" id="IPR057870">
    <property type="entry name" value="HR1_TOCA"/>
</dbReference>
<dbReference type="InterPro" id="IPR027267">
    <property type="entry name" value="AH/BAR_dom_sf"/>
</dbReference>
<dbReference type="AlphaFoldDB" id="A0A1X7VMM8"/>
<gene>
    <name evidence="14" type="primary">100632065</name>
</gene>
<dbReference type="Gene3D" id="1.20.1270.60">
    <property type="entry name" value="Arfaptin homology (AH) domain/BAR domain"/>
    <property type="match status" value="1"/>
</dbReference>
<dbReference type="InterPro" id="IPR001060">
    <property type="entry name" value="FCH_dom"/>
</dbReference>
<evidence type="ECO:0000256" key="9">
    <source>
        <dbReference type="PROSITE-ProRule" id="PRU01077"/>
    </source>
</evidence>
<dbReference type="Gene3D" id="2.30.30.40">
    <property type="entry name" value="SH3 Domains"/>
    <property type="match status" value="2"/>
</dbReference>
<dbReference type="EnsemblMetazoa" id="Aqu2.1.41322_001">
    <property type="protein sequence ID" value="Aqu2.1.41322_001"/>
    <property type="gene ID" value="Aqu2.1.41322"/>
</dbReference>
<organism evidence="14">
    <name type="scientific">Amphimedon queenslandica</name>
    <name type="common">Sponge</name>
    <dbReference type="NCBI Taxonomy" id="400682"/>
    <lineage>
        <taxon>Eukaryota</taxon>
        <taxon>Metazoa</taxon>
        <taxon>Porifera</taxon>
        <taxon>Demospongiae</taxon>
        <taxon>Heteroscleromorpha</taxon>
        <taxon>Haplosclerida</taxon>
        <taxon>Niphatidae</taxon>
        <taxon>Amphimedon</taxon>
    </lineage>
</organism>
<dbReference type="SUPFAM" id="SSF103657">
    <property type="entry name" value="BAR/IMD domain-like"/>
    <property type="match status" value="1"/>
</dbReference>
<dbReference type="GO" id="GO:0042995">
    <property type="term" value="C:cell projection"/>
    <property type="evidence" value="ECO:0007669"/>
    <property type="project" value="UniProtKB-SubCell"/>
</dbReference>
<evidence type="ECO:0008006" key="16">
    <source>
        <dbReference type="Google" id="ProtNLM"/>
    </source>
</evidence>
<reference evidence="15" key="1">
    <citation type="journal article" date="2010" name="Nature">
        <title>The Amphimedon queenslandica genome and the evolution of animal complexity.</title>
        <authorList>
            <person name="Srivastava M."/>
            <person name="Simakov O."/>
            <person name="Chapman J."/>
            <person name="Fahey B."/>
            <person name="Gauthier M.E."/>
            <person name="Mitros T."/>
            <person name="Richards G.S."/>
            <person name="Conaco C."/>
            <person name="Dacre M."/>
            <person name="Hellsten U."/>
            <person name="Larroux C."/>
            <person name="Putnam N.H."/>
            <person name="Stanke M."/>
            <person name="Adamska M."/>
            <person name="Darling A."/>
            <person name="Degnan S.M."/>
            <person name="Oakley T.H."/>
            <person name="Plachetzki D.C."/>
            <person name="Zhai Y."/>
            <person name="Adamski M."/>
            <person name="Calcino A."/>
            <person name="Cummins S.F."/>
            <person name="Goodstein D.M."/>
            <person name="Harris C."/>
            <person name="Jackson D.J."/>
            <person name="Leys S.P."/>
            <person name="Shu S."/>
            <person name="Woodcroft B.J."/>
            <person name="Vervoort M."/>
            <person name="Kosik K.S."/>
            <person name="Manning G."/>
            <person name="Degnan B.M."/>
            <person name="Rokhsar D.S."/>
        </authorList>
    </citation>
    <scope>NUCLEOTIDE SEQUENCE [LARGE SCALE GENOMIC DNA]</scope>
</reference>
<evidence type="ECO:0000256" key="8">
    <source>
        <dbReference type="PROSITE-ProRule" id="PRU00192"/>
    </source>
</evidence>
<protein>
    <recommendedName>
        <fullName evidence="16">F-BAR and double SH3 domains protein 2</fullName>
    </recommendedName>
</protein>
<dbReference type="SMART" id="SM00055">
    <property type="entry name" value="FCH"/>
    <property type="match status" value="1"/>
</dbReference>
<feature type="coiled-coil region" evidence="10">
    <location>
        <begin position="193"/>
        <end position="220"/>
    </location>
</feature>
<dbReference type="GO" id="GO:0007274">
    <property type="term" value="P:neuromuscular synaptic transmission"/>
    <property type="evidence" value="ECO:0007669"/>
    <property type="project" value="TreeGrafter"/>
</dbReference>
<dbReference type="KEGG" id="aqu:100632065"/>
<dbReference type="GO" id="GO:0008289">
    <property type="term" value="F:lipid binding"/>
    <property type="evidence" value="ECO:0007669"/>
    <property type="project" value="UniProtKB-KW"/>
</dbReference>
<dbReference type="GO" id="GO:0051130">
    <property type="term" value="P:positive regulation of cellular component organization"/>
    <property type="evidence" value="ECO:0007669"/>
    <property type="project" value="UniProtKB-ARBA"/>
</dbReference>
<keyword evidence="3" id="KW-0597">Phosphoprotein</keyword>
<dbReference type="InParanoid" id="A0A1X7VMM8"/>
<dbReference type="GO" id="GO:0030833">
    <property type="term" value="P:regulation of actin filament polymerization"/>
    <property type="evidence" value="ECO:0007669"/>
    <property type="project" value="TreeGrafter"/>
</dbReference>
<dbReference type="Proteomes" id="UP000007879">
    <property type="component" value="Unassembled WGS sequence"/>
</dbReference>
<evidence type="ECO:0000256" key="10">
    <source>
        <dbReference type="SAM" id="Coils"/>
    </source>
</evidence>
<dbReference type="SMART" id="SM00326">
    <property type="entry name" value="SH3"/>
    <property type="match status" value="2"/>
</dbReference>